<evidence type="ECO:0000256" key="1">
    <source>
        <dbReference type="ARBA" id="ARBA00001961"/>
    </source>
</evidence>
<gene>
    <name evidence="7" type="ORF">METZ01_LOCUS55831</name>
</gene>
<keyword evidence="5" id="KW-0408">Iron</keyword>
<evidence type="ECO:0000313" key="7">
    <source>
        <dbReference type="EMBL" id="SVA02977.1"/>
    </source>
</evidence>
<dbReference type="PROSITE" id="PS51471">
    <property type="entry name" value="FE2OG_OXY"/>
    <property type="match status" value="1"/>
</dbReference>
<reference evidence="7" key="1">
    <citation type="submission" date="2018-05" db="EMBL/GenBank/DDBJ databases">
        <authorList>
            <person name="Lanie J.A."/>
            <person name="Ng W.-L."/>
            <person name="Kazmierczak K.M."/>
            <person name="Andrzejewski T.M."/>
            <person name="Davidsen T.M."/>
            <person name="Wayne K.J."/>
            <person name="Tettelin H."/>
            <person name="Glass J.I."/>
            <person name="Rusch D."/>
            <person name="Podicherti R."/>
            <person name="Tsui H.-C.T."/>
            <person name="Winkler M.E."/>
        </authorList>
    </citation>
    <scope>NUCLEOTIDE SEQUENCE</scope>
</reference>
<feature type="domain" description="Fe2OG dioxygenase" evidence="6">
    <location>
        <begin position="80"/>
        <end position="170"/>
    </location>
</feature>
<keyword evidence="2" id="KW-0479">Metal-binding</keyword>
<dbReference type="GO" id="GO:0031418">
    <property type="term" value="F:L-ascorbic acid binding"/>
    <property type="evidence" value="ECO:0007669"/>
    <property type="project" value="InterPro"/>
</dbReference>
<dbReference type="InterPro" id="IPR005123">
    <property type="entry name" value="Oxoglu/Fe-dep_dioxygenase_dom"/>
</dbReference>
<dbReference type="AlphaFoldDB" id="A0A381SKW4"/>
<dbReference type="GO" id="GO:0016705">
    <property type="term" value="F:oxidoreductase activity, acting on paired donors, with incorporation or reduction of molecular oxygen"/>
    <property type="evidence" value="ECO:0007669"/>
    <property type="project" value="InterPro"/>
</dbReference>
<dbReference type="SMART" id="SM00702">
    <property type="entry name" value="P4Hc"/>
    <property type="match status" value="1"/>
</dbReference>
<keyword evidence="4" id="KW-0560">Oxidoreductase</keyword>
<keyword evidence="3" id="KW-0223">Dioxygenase</keyword>
<sequence>MDLYISTSLFPDLLCDMVLWKAYHNHIPMAGLIGNANEGSLRSSEVRWLRRGELWDDLFSLIEQTAAQVGWEIFEMQDLCLEPIQFTTYMPECYYGWHRDWSEQNSRRLSFSVQLDDPQDYTGGDLEFQEVPSKDGHRLKGTFFLFKSELLHQVTPVTKGSRHSLVGWFK</sequence>
<evidence type="ECO:0000256" key="5">
    <source>
        <dbReference type="ARBA" id="ARBA00023004"/>
    </source>
</evidence>
<dbReference type="GO" id="GO:0051213">
    <property type="term" value="F:dioxygenase activity"/>
    <property type="evidence" value="ECO:0007669"/>
    <property type="project" value="UniProtKB-KW"/>
</dbReference>
<accession>A0A381SKW4</accession>
<dbReference type="InterPro" id="IPR044862">
    <property type="entry name" value="Pro_4_hyd_alph_FE2OG_OXY"/>
</dbReference>
<dbReference type="EMBL" id="UINC01003062">
    <property type="protein sequence ID" value="SVA02977.1"/>
    <property type="molecule type" value="Genomic_DNA"/>
</dbReference>
<dbReference type="Pfam" id="PF13640">
    <property type="entry name" value="2OG-FeII_Oxy_3"/>
    <property type="match status" value="1"/>
</dbReference>
<organism evidence="7">
    <name type="scientific">marine metagenome</name>
    <dbReference type="NCBI Taxonomy" id="408172"/>
    <lineage>
        <taxon>unclassified sequences</taxon>
        <taxon>metagenomes</taxon>
        <taxon>ecological metagenomes</taxon>
    </lineage>
</organism>
<evidence type="ECO:0000256" key="4">
    <source>
        <dbReference type="ARBA" id="ARBA00023002"/>
    </source>
</evidence>
<dbReference type="InterPro" id="IPR006620">
    <property type="entry name" value="Pro_4_hyd_alph"/>
</dbReference>
<dbReference type="Gene3D" id="2.60.120.620">
    <property type="entry name" value="q2cbj1_9rhob like domain"/>
    <property type="match status" value="1"/>
</dbReference>
<protein>
    <recommendedName>
        <fullName evidence="6">Fe2OG dioxygenase domain-containing protein</fullName>
    </recommendedName>
</protein>
<evidence type="ECO:0000256" key="3">
    <source>
        <dbReference type="ARBA" id="ARBA00022964"/>
    </source>
</evidence>
<proteinExistence type="predicted"/>
<evidence type="ECO:0000259" key="6">
    <source>
        <dbReference type="PROSITE" id="PS51471"/>
    </source>
</evidence>
<comment type="cofactor">
    <cofactor evidence="1">
        <name>L-ascorbate</name>
        <dbReference type="ChEBI" id="CHEBI:38290"/>
    </cofactor>
</comment>
<name>A0A381SKW4_9ZZZZ</name>
<evidence type="ECO:0000256" key="2">
    <source>
        <dbReference type="ARBA" id="ARBA00022723"/>
    </source>
</evidence>
<dbReference type="GO" id="GO:0005506">
    <property type="term" value="F:iron ion binding"/>
    <property type="evidence" value="ECO:0007669"/>
    <property type="project" value="InterPro"/>
</dbReference>